<feature type="chain" id="PRO_5012006753" description="GmrSD restriction endonucleases C-terminal domain-containing protein" evidence="1">
    <location>
        <begin position="24"/>
        <end position="214"/>
    </location>
</feature>
<name>A0A1S9RTS3_PENBI</name>
<dbReference type="PANTHER" id="PTHR24094:SF15">
    <property type="entry name" value="AMP-DEPENDENT SYNTHETASE_LIGASE DOMAIN-CONTAINING PROTEIN-RELATED"/>
    <property type="match status" value="1"/>
</dbReference>
<gene>
    <name evidence="3" type="ORF">PEBR_09859</name>
</gene>
<evidence type="ECO:0000313" key="4">
    <source>
        <dbReference type="Proteomes" id="UP000190744"/>
    </source>
</evidence>
<protein>
    <recommendedName>
        <fullName evidence="2">GmrSD restriction endonucleases C-terminal domain-containing protein</fullName>
    </recommendedName>
</protein>
<proteinExistence type="predicted"/>
<dbReference type="PANTHER" id="PTHR24094">
    <property type="entry name" value="SECRETED PROTEIN"/>
    <property type="match status" value="1"/>
</dbReference>
<evidence type="ECO:0000256" key="1">
    <source>
        <dbReference type="SAM" id="SignalP"/>
    </source>
</evidence>
<sequence length="214" mass="22777">MGFIQVSQALIALLALQPAIISALPAPEPIPSPPGVPSASTARSELAALTVAPQGSQDGYSRAKFPHWITQSGSCDTRDVVLKRDGTNVVQSSSGCTTTSGTWVSPYDGATWTASSDVDIDHLVPLSNAWKSGASAWTTADRQAFANDLTHPQLLAVTDNVNEAKGDKGPEEWKPPLTSYYCTYAEMWVKVKTVYNLTITSDEKSALSDMLGTC</sequence>
<evidence type="ECO:0000259" key="2">
    <source>
        <dbReference type="Pfam" id="PF07510"/>
    </source>
</evidence>
<organism evidence="3 4">
    <name type="scientific">Penicillium brasilianum</name>
    <dbReference type="NCBI Taxonomy" id="104259"/>
    <lineage>
        <taxon>Eukaryota</taxon>
        <taxon>Fungi</taxon>
        <taxon>Dikarya</taxon>
        <taxon>Ascomycota</taxon>
        <taxon>Pezizomycotina</taxon>
        <taxon>Eurotiomycetes</taxon>
        <taxon>Eurotiomycetidae</taxon>
        <taxon>Eurotiales</taxon>
        <taxon>Aspergillaceae</taxon>
        <taxon>Penicillium</taxon>
    </lineage>
</organism>
<feature type="domain" description="GmrSD restriction endonucleases C-terminal" evidence="2">
    <location>
        <begin position="105"/>
        <end position="209"/>
    </location>
</feature>
<keyword evidence="1" id="KW-0732">Signal</keyword>
<dbReference type="AlphaFoldDB" id="A0A1S9RTS3"/>
<comment type="caution">
    <text evidence="3">The sequence shown here is derived from an EMBL/GenBank/DDBJ whole genome shotgun (WGS) entry which is preliminary data.</text>
</comment>
<dbReference type="Proteomes" id="UP000190744">
    <property type="component" value="Unassembled WGS sequence"/>
</dbReference>
<reference evidence="4" key="1">
    <citation type="submission" date="2015-09" db="EMBL/GenBank/DDBJ databases">
        <authorList>
            <person name="Fill T.P."/>
            <person name="Baretta J.F."/>
            <person name="de Almeida L.G."/>
            <person name="Rocha M."/>
            <person name="de Souza D.H."/>
            <person name="Malavazi I."/>
            <person name="Cerdeira L.T."/>
            <person name="Hong H."/>
            <person name="Samborskyy M."/>
            <person name="de Vasconcelos A.T."/>
            <person name="Leadlay P."/>
            <person name="Rodrigues-Filho E."/>
        </authorList>
    </citation>
    <scope>NUCLEOTIDE SEQUENCE [LARGE SCALE GENOMIC DNA]</scope>
    <source>
        <strain evidence="4">LaBioMMi 136</strain>
    </source>
</reference>
<dbReference type="InterPro" id="IPR011089">
    <property type="entry name" value="GmrSD_C"/>
</dbReference>
<feature type="signal peptide" evidence="1">
    <location>
        <begin position="1"/>
        <end position="23"/>
    </location>
</feature>
<dbReference type="Pfam" id="PF07510">
    <property type="entry name" value="GmrSD_C"/>
    <property type="match status" value="1"/>
</dbReference>
<accession>A0A1S9RTS3</accession>
<evidence type="ECO:0000313" key="3">
    <source>
        <dbReference type="EMBL" id="OOQ88924.1"/>
    </source>
</evidence>
<dbReference type="EMBL" id="LJBN01000116">
    <property type="protein sequence ID" value="OOQ88924.1"/>
    <property type="molecule type" value="Genomic_DNA"/>
</dbReference>